<feature type="transmembrane region" description="Helical" evidence="6">
    <location>
        <begin position="33"/>
        <end position="60"/>
    </location>
</feature>
<dbReference type="InterPro" id="IPR036259">
    <property type="entry name" value="MFS_trans_sf"/>
</dbReference>
<evidence type="ECO:0000313" key="9">
    <source>
        <dbReference type="Proteomes" id="UP000801492"/>
    </source>
</evidence>
<feature type="transmembrane region" description="Helical" evidence="6">
    <location>
        <begin position="391"/>
        <end position="412"/>
    </location>
</feature>
<accession>A0A8K0FZQ9</accession>
<comment type="caution">
    <text evidence="8">The sequence shown here is derived from an EMBL/GenBank/DDBJ whole genome shotgun (WGS) entry which is preliminary data.</text>
</comment>
<dbReference type="PANTHER" id="PTHR48021">
    <property type="match status" value="1"/>
</dbReference>
<dbReference type="InterPro" id="IPR050549">
    <property type="entry name" value="MFS_Trehalose_Transporter"/>
</dbReference>
<dbReference type="PRINTS" id="PR00171">
    <property type="entry name" value="SUGRTRNSPORT"/>
</dbReference>
<feature type="domain" description="Major facilitator superfamily (MFS) profile" evidence="7">
    <location>
        <begin position="33"/>
        <end position="480"/>
    </location>
</feature>
<dbReference type="FunFam" id="1.20.1250.20:FF:000249">
    <property type="entry name" value="facilitated trehalose transporter Tret1"/>
    <property type="match status" value="1"/>
</dbReference>
<dbReference type="InterPro" id="IPR020846">
    <property type="entry name" value="MFS_dom"/>
</dbReference>
<protein>
    <recommendedName>
        <fullName evidence="7">Major facilitator superfamily (MFS) profile domain-containing protein</fullName>
    </recommendedName>
</protein>
<gene>
    <name evidence="8" type="ORF">ILUMI_25376</name>
</gene>
<keyword evidence="9" id="KW-1185">Reference proteome</keyword>
<feature type="transmembrane region" description="Helical" evidence="6">
    <location>
        <begin position="108"/>
        <end position="128"/>
    </location>
</feature>
<keyword evidence="5" id="KW-0325">Glycoprotein</keyword>
<feature type="transmembrane region" description="Helical" evidence="6">
    <location>
        <begin position="292"/>
        <end position="315"/>
    </location>
</feature>
<feature type="transmembrane region" description="Helical" evidence="6">
    <location>
        <begin position="424"/>
        <end position="445"/>
    </location>
</feature>
<comment type="subcellular location">
    <subcellularLocation>
        <location evidence="1">Membrane</location>
        <topology evidence="1">Multi-pass membrane protein</topology>
    </subcellularLocation>
</comment>
<keyword evidence="3 6" id="KW-1133">Transmembrane helix</keyword>
<dbReference type="Proteomes" id="UP000801492">
    <property type="component" value="Unassembled WGS sequence"/>
</dbReference>
<dbReference type="SUPFAM" id="SSF103473">
    <property type="entry name" value="MFS general substrate transporter"/>
    <property type="match status" value="1"/>
</dbReference>
<feature type="transmembrane region" description="Helical" evidence="6">
    <location>
        <begin position="193"/>
        <end position="212"/>
    </location>
</feature>
<feature type="transmembrane region" description="Helical" evidence="6">
    <location>
        <begin position="134"/>
        <end position="155"/>
    </location>
</feature>
<dbReference type="PANTHER" id="PTHR48021:SF24">
    <property type="entry name" value="MAJOR FACILITATOR SUPERFAMILY (MFS) PROFILE DOMAIN-CONTAINING PROTEIN"/>
    <property type="match status" value="1"/>
</dbReference>
<evidence type="ECO:0000256" key="3">
    <source>
        <dbReference type="ARBA" id="ARBA00022989"/>
    </source>
</evidence>
<feature type="transmembrane region" description="Helical" evidence="6">
    <location>
        <begin position="357"/>
        <end position="379"/>
    </location>
</feature>
<dbReference type="EMBL" id="VTPC01090905">
    <property type="protein sequence ID" value="KAF2880801.1"/>
    <property type="molecule type" value="Genomic_DNA"/>
</dbReference>
<evidence type="ECO:0000259" key="7">
    <source>
        <dbReference type="PROSITE" id="PS50850"/>
    </source>
</evidence>
<feature type="transmembrane region" description="Helical" evidence="6">
    <location>
        <begin position="327"/>
        <end position="345"/>
    </location>
</feature>
<keyword evidence="2 6" id="KW-0812">Transmembrane</keyword>
<organism evidence="8 9">
    <name type="scientific">Ignelater luminosus</name>
    <name type="common">Cucubano</name>
    <name type="synonym">Pyrophorus luminosus</name>
    <dbReference type="NCBI Taxonomy" id="2038154"/>
    <lineage>
        <taxon>Eukaryota</taxon>
        <taxon>Metazoa</taxon>
        <taxon>Ecdysozoa</taxon>
        <taxon>Arthropoda</taxon>
        <taxon>Hexapoda</taxon>
        <taxon>Insecta</taxon>
        <taxon>Pterygota</taxon>
        <taxon>Neoptera</taxon>
        <taxon>Endopterygota</taxon>
        <taxon>Coleoptera</taxon>
        <taxon>Polyphaga</taxon>
        <taxon>Elateriformia</taxon>
        <taxon>Elateroidea</taxon>
        <taxon>Elateridae</taxon>
        <taxon>Agrypninae</taxon>
        <taxon>Pyrophorini</taxon>
        <taxon>Ignelater</taxon>
    </lineage>
</organism>
<dbReference type="AlphaFoldDB" id="A0A8K0FZQ9"/>
<evidence type="ECO:0000313" key="8">
    <source>
        <dbReference type="EMBL" id="KAF2880801.1"/>
    </source>
</evidence>
<dbReference type="Gene3D" id="1.20.1250.20">
    <property type="entry name" value="MFS general substrate transporter like domains"/>
    <property type="match status" value="1"/>
</dbReference>
<evidence type="ECO:0000256" key="1">
    <source>
        <dbReference type="ARBA" id="ARBA00004141"/>
    </source>
</evidence>
<dbReference type="Pfam" id="PF00083">
    <property type="entry name" value="Sugar_tr"/>
    <property type="match status" value="1"/>
</dbReference>
<feature type="transmembrane region" description="Helical" evidence="6">
    <location>
        <begin position="80"/>
        <end position="101"/>
    </location>
</feature>
<feature type="transmembrane region" description="Helical" evidence="6">
    <location>
        <begin position="457"/>
        <end position="476"/>
    </location>
</feature>
<sequence>MKRQEEQFNEMIVSSRSLSYYEGKKFKTLLPQILAAILAASFNIVYGISLAYSAILIPQLEEEAKNNNTDAIQVTESDNSLIASVLVIVVPIGAIVGGFIMDYMGRLNIIKLAAIPSCIGWVLIALAYNVPMLIAGRVLTGIAAAWGTGPAIVYMTEIARPDMRGSLISTAPAFVSLGTVLVYLKGWVMHWRLVAWLCIAYSIVPAFLIMLIPESPPWLVSKGRVKQAKAALEWINKYQPQPEFRTETFAEMQLASLQKEHMLKLQEQARSSGNSVKRKFKMFLQPTAYKPLLILAGLFFFQQFSGTYITLFYAVSFFEDVGTNINPYLASIFLGAVRFAMSIVNTGLMKRYMRRSLLTWSALGMAACMGISGLFTTWIRNGTTNQSWVPVLMLVIYVVTSMVGLLSIPWTIAAELFPIEIRGVSHAIVYSIANFLMFAALQSYYKLTRFFGGSAGLQYFFAVISLGGLIYSYVVLPETHRKKLSEIEEYFKTHTTYLSVKAEEKKMKSHKKPIVINPQLIQDDYLKKDDEQTEKMLQDKV</sequence>
<dbReference type="GO" id="GO:0022857">
    <property type="term" value="F:transmembrane transporter activity"/>
    <property type="evidence" value="ECO:0007669"/>
    <property type="project" value="InterPro"/>
</dbReference>
<reference evidence="8" key="1">
    <citation type="submission" date="2019-08" db="EMBL/GenBank/DDBJ databases">
        <title>The genome of the North American firefly Photinus pyralis.</title>
        <authorList>
            <consortium name="Photinus pyralis genome working group"/>
            <person name="Fallon T.R."/>
            <person name="Sander Lower S.E."/>
            <person name="Weng J.-K."/>
        </authorList>
    </citation>
    <scope>NUCLEOTIDE SEQUENCE</scope>
    <source>
        <strain evidence="8">TRF0915ILg1</strain>
        <tissue evidence="8">Whole body</tissue>
    </source>
</reference>
<name>A0A8K0FZQ9_IGNLU</name>
<feature type="transmembrane region" description="Helical" evidence="6">
    <location>
        <begin position="167"/>
        <end position="187"/>
    </location>
</feature>
<proteinExistence type="predicted"/>
<dbReference type="PROSITE" id="PS50850">
    <property type="entry name" value="MFS"/>
    <property type="match status" value="1"/>
</dbReference>
<evidence type="ECO:0000256" key="6">
    <source>
        <dbReference type="SAM" id="Phobius"/>
    </source>
</evidence>
<evidence type="ECO:0000256" key="4">
    <source>
        <dbReference type="ARBA" id="ARBA00023136"/>
    </source>
</evidence>
<dbReference type="InterPro" id="IPR003663">
    <property type="entry name" value="Sugar/inositol_transpt"/>
</dbReference>
<evidence type="ECO:0000256" key="2">
    <source>
        <dbReference type="ARBA" id="ARBA00022692"/>
    </source>
</evidence>
<keyword evidence="4 6" id="KW-0472">Membrane</keyword>
<dbReference type="GO" id="GO:0016020">
    <property type="term" value="C:membrane"/>
    <property type="evidence" value="ECO:0007669"/>
    <property type="project" value="UniProtKB-SubCell"/>
</dbReference>
<dbReference type="OrthoDB" id="6612291at2759"/>
<evidence type="ECO:0000256" key="5">
    <source>
        <dbReference type="ARBA" id="ARBA00023180"/>
    </source>
</evidence>
<dbReference type="InterPro" id="IPR005828">
    <property type="entry name" value="MFS_sugar_transport-like"/>
</dbReference>